<accession>A0ABS5AZP7</accession>
<sequence>MKHLGQVFRFFERPSIFLYPRRLADNSQLESGVFDGGGTDSADVNIFTLKIAESMQQVLCFLFYIKLKRALASHFQNLTTYLGDLTTCGKALAIRLYPAIIKAVKTLQL</sequence>
<protein>
    <submittedName>
        <fullName evidence="1">Uncharacterized protein</fullName>
    </submittedName>
</protein>
<comment type="caution">
    <text evidence="1">The sequence shown here is derived from an EMBL/GenBank/DDBJ whole genome shotgun (WGS) entry which is preliminary data.</text>
</comment>
<evidence type="ECO:0000313" key="2">
    <source>
        <dbReference type="Proteomes" id="UP001519349"/>
    </source>
</evidence>
<evidence type="ECO:0000313" key="1">
    <source>
        <dbReference type="EMBL" id="MBP2621184.1"/>
    </source>
</evidence>
<dbReference type="EMBL" id="QFAY01000014">
    <property type="protein sequence ID" value="MBP2621184.1"/>
    <property type="molecule type" value="Genomic_DNA"/>
</dbReference>
<keyword evidence="2" id="KW-1185">Reference proteome</keyword>
<dbReference type="Proteomes" id="UP001519349">
    <property type="component" value="Unassembled WGS sequence"/>
</dbReference>
<organism evidence="1 2">
    <name type="scientific">Streptococcus panodentis</name>
    <dbReference type="NCBI Taxonomy" id="1581472"/>
    <lineage>
        <taxon>Bacteria</taxon>
        <taxon>Bacillati</taxon>
        <taxon>Bacillota</taxon>
        <taxon>Bacilli</taxon>
        <taxon>Lactobacillales</taxon>
        <taxon>Streptococcaceae</taxon>
        <taxon>Streptococcus</taxon>
    </lineage>
</organism>
<name>A0ABS5AZP7_9STRE</name>
<gene>
    <name evidence="1" type="ORF">DHL47_07620</name>
</gene>
<reference evidence="1 2" key="1">
    <citation type="submission" date="2018-05" db="EMBL/GenBank/DDBJ databases">
        <title>Draft genome sequence of Streptococcus panodentis CCUG 70867T.</title>
        <authorList>
            <person name="Salva-Serra F."/>
            <person name="Mendez V."/>
            <person name="Jaen-Luchoro D."/>
            <person name="Gonzales-Siles L."/>
            <person name="Karlsson R."/>
            <person name="Engstrom-Jakobsson H."/>
            <person name="Busquets A."/>
            <person name="Gomila M."/>
            <person name="Pineiro-Iglesias B."/>
            <person name="Bennasar-Figueras A."/>
            <person name="Seeger M."/>
            <person name="Moore E."/>
        </authorList>
    </citation>
    <scope>NUCLEOTIDE SEQUENCE [LARGE SCALE GENOMIC DNA]</scope>
    <source>
        <strain evidence="1 2">CCUG 70867</strain>
    </source>
</reference>
<dbReference type="RefSeq" id="WP_209551426.1">
    <property type="nucleotide sequence ID" value="NZ_QFAY01000014.1"/>
</dbReference>
<proteinExistence type="predicted"/>